<reference evidence="2 3" key="1">
    <citation type="journal article" date="2012" name="BMC Genomics">
        <title>Comparative genomics of the white-rot fungi, Phanerochaete carnosa and P. chrysosporium, to elucidate the genetic basis of the distinct wood types they colonize.</title>
        <authorList>
            <person name="Suzuki H."/>
            <person name="MacDonald J."/>
            <person name="Syed K."/>
            <person name="Salamov A."/>
            <person name="Hori C."/>
            <person name="Aerts A."/>
            <person name="Henrissat B."/>
            <person name="Wiebenga A."/>
            <person name="vanKuyk P.A."/>
            <person name="Barry K."/>
            <person name="Lindquist E."/>
            <person name="LaButti K."/>
            <person name="Lapidus A."/>
            <person name="Lucas S."/>
            <person name="Coutinho P."/>
            <person name="Gong Y."/>
            <person name="Samejima M."/>
            <person name="Mahadevan R."/>
            <person name="Abou-Zaid M."/>
            <person name="de Vries R.P."/>
            <person name="Igarashi K."/>
            <person name="Yadav J.S."/>
            <person name="Grigoriev I.V."/>
            <person name="Master E.R."/>
        </authorList>
    </citation>
    <scope>NUCLEOTIDE SEQUENCE [LARGE SCALE GENOMIC DNA]</scope>
    <source>
        <strain evidence="2 3">HHB-10118-sp</strain>
    </source>
</reference>
<dbReference type="InParanoid" id="K5W839"/>
<protein>
    <submittedName>
        <fullName evidence="2">Uncharacterized protein</fullName>
    </submittedName>
</protein>
<gene>
    <name evidence="2" type="ORF">PHACADRAFT_255831</name>
</gene>
<organism evidence="2 3">
    <name type="scientific">Phanerochaete carnosa (strain HHB-10118-sp)</name>
    <name type="common">White-rot fungus</name>
    <name type="synonym">Peniophora carnosa</name>
    <dbReference type="NCBI Taxonomy" id="650164"/>
    <lineage>
        <taxon>Eukaryota</taxon>
        <taxon>Fungi</taxon>
        <taxon>Dikarya</taxon>
        <taxon>Basidiomycota</taxon>
        <taxon>Agaricomycotina</taxon>
        <taxon>Agaricomycetes</taxon>
        <taxon>Polyporales</taxon>
        <taxon>Phanerochaetaceae</taxon>
        <taxon>Phanerochaete</taxon>
    </lineage>
</organism>
<dbReference type="EMBL" id="JH930472">
    <property type="protein sequence ID" value="EKM55305.1"/>
    <property type="molecule type" value="Genomic_DNA"/>
</dbReference>
<evidence type="ECO:0000256" key="1">
    <source>
        <dbReference type="SAM" id="MobiDB-lite"/>
    </source>
</evidence>
<accession>K5W839</accession>
<proteinExistence type="predicted"/>
<dbReference type="GeneID" id="18916399"/>
<feature type="compositionally biased region" description="Basic residues" evidence="1">
    <location>
        <begin position="33"/>
        <end position="45"/>
    </location>
</feature>
<feature type="region of interest" description="Disordered" evidence="1">
    <location>
        <begin position="33"/>
        <end position="75"/>
    </location>
</feature>
<dbReference type="RefSeq" id="XP_007395634.1">
    <property type="nucleotide sequence ID" value="XM_007395572.1"/>
</dbReference>
<dbReference type="KEGG" id="pco:PHACADRAFT_255831"/>
<dbReference type="Proteomes" id="UP000008370">
    <property type="component" value="Unassembled WGS sequence"/>
</dbReference>
<name>K5W839_PHACS</name>
<feature type="compositionally biased region" description="Basic and acidic residues" evidence="1">
    <location>
        <begin position="46"/>
        <end position="56"/>
    </location>
</feature>
<evidence type="ECO:0000313" key="2">
    <source>
        <dbReference type="EMBL" id="EKM55305.1"/>
    </source>
</evidence>
<sequence>MRDFCPSAKTLGFSEAVYGAINAENAIHVLRTAKQKARSKRRVEGKRKVQTREEANRPATNSSQAGSGEDVLEGPFNPASILPSASCNTARILRLGDALPAPPLMASFAHNAQLADGMAEAFHIENGPMDWLNQVLCPLPHAPPEPLPSTPPSMGLDYVPGVSIYPETRLWHETNPTALGGLDLWEEYYSSGFGAACGSSVPSNLWDSLPSGEEHRDLLIPYSF</sequence>
<evidence type="ECO:0000313" key="3">
    <source>
        <dbReference type="Proteomes" id="UP000008370"/>
    </source>
</evidence>
<dbReference type="HOGENOM" id="CLU_1235408_0_0_1"/>
<dbReference type="AlphaFoldDB" id="K5W839"/>
<keyword evidence="3" id="KW-1185">Reference proteome</keyword>